<keyword evidence="7" id="KW-0902">Two-component regulatory system</keyword>
<dbReference type="InterPro" id="IPR000700">
    <property type="entry name" value="PAS-assoc_C"/>
</dbReference>
<dbReference type="Pfam" id="PF00072">
    <property type="entry name" value="Response_reg"/>
    <property type="match status" value="1"/>
</dbReference>
<evidence type="ECO:0000259" key="13">
    <source>
        <dbReference type="PROSITE" id="PS50112"/>
    </source>
</evidence>
<dbReference type="InterPro" id="IPR013655">
    <property type="entry name" value="PAS_fold_3"/>
</dbReference>
<dbReference type="SMART" id="SM00448">
    <property type="entry name" value="REC"/>
    <property type="match status" value="1"/>
</dbReference>
<dbReference type="GO" id="GO:0000155">
    <property type="term" value="F:phosphorelay sensor kinase activity"/>
    <property type="evidence" value="ECO:0007669"/>
    <property type="project" value="InterPro"/>
</dbReference>
<comment type="catalytic activity">
    <reaction evidence="1">
        <text>ATP + protein L-histidine = ADP + protein N-phospho-L-histidine.</text>
        <dbReference type="EC" id="2.7.13.3"/>
    </reaction>
</comment>
<gene>
    <name evidence="15" type="ORF">GCM10009090_02260</name>
</gene>
<accession>A0A919F4J6</accession>
<dbReference type="FunFam" id="3.30.450.20:FF:000099">
    <property type="entry name" value="Sensory box sensor histidine kinase"/>
    <property type="match status" value="2"/>
</dbReference>
<dbReference type="SUPFAM" id="SSF55874">
    <property type="entry name" value="ATPase domain of HSP90 chaperone/DNA topoisomerase II/histidine kinase"/>
    <property type="match status" value="1"/>
</dbReference>
<evidence type="ECO:0000256" key="9">
    <source>
        <dbReference type="SAM" id="MobiDB-lite"/>
    </source>
</evidence>
<dbReference type="PROSITE" id="PS50109">
    <property type="entry name" value="HIS_KIN"/>
    <property type="match status" value="1"/>
</dbReference>
<dbReference type="PROSITE" id="PS50046">
    <property type="entry name" value="PHYTOCHROME_2"/>
    <property type="match status" value="1"/>
</dbReference>
<feature type="domain" description="PAC" evidence="14">
    <location>
        <begin position="498"/>
        <end position="550"/>
    </location>
</feature>
<feature type="modified residue" description="4-aspartylphosphate" evidence="8">
    <location>
        <position position="1168"/>
    </location>
</feature>
<dbReference type="InterPro" id="IPR029016">
    <property type="entry name" value="GAF-like_dom_sf"/>
</dbReference>
<dbReference type="Pfam" id="PF01590">
    <property type="entry name" value="GAF"/>
    <property type="match status" value="1"/>
</dbReference>
<dbReference type="AlphaFoldDB" id="A0A919F4J6"/>
<dbReference type="InterPro" id="IPR001789">
    <property type="entry name" value="Sig_transdc_resp-reg_receiver"/>
</dbReference>
<dbReference type="InterPro" id="IPR001610">
    <property type="entry name" value="PAC"/>
</dbReference>
<evidence type="ECO:0000259" key="10">
    <source>
        <dbReference type="PROSITE" id="PS50046"/>
    </source>
</evidence>
<dbReference type="GO" id="GO:0009927">
    <property type="term" value="F:histidine phosphotransfer kinase activity"/>
    <property type="evidence" value="ECO:0007669"/>
    <property type="project" value="TreeGrafter"/>
</dbReference>
<dbReference type="InterPro" id="IPR003018">
    <property type="entry name" value="GAF"/>
</dbReference>
<evidence type="ECO:0000256" key="7">
    <source>
        <dbReference type="ARBA" id="ARBA00023012"/>
    </source>
</evidence>
<evidence type="ECO:0000256" key="8">
    <source>
        <dbReference type="PROSITE-ProRule" id="PRU00169"/>
    </source>
</evidence>
<dbReference type="Pfam" id="PF08447">
    <property type="entry name" value="PAS_3"/>
    <property type="match status" value="2"/>
</dbReference>
<evidence type="ECO:0000256" key="1">
    <source>
        <dbReference type="ARBA" id="ARBA00000085"/>
    </source>
</evidence>
<feature type="compositionally biased region" description="Pro residues" evidence="9">
    <location>
        <begin position="1092"/>
        <end position="1102"/>
    </location>
</feature>
<dbReference type="PROSITE" id="PS50113">
    <property type="entry name" value="PAC"/>
    <property type="match status" value="2"/>
</dbReference>
<comment type="caution">
    <text evidence="15">The sequence shown here is derived from an EMBL/GenBank/DDBJ whole genome shotgun (WGS) entry which is preliminary data.</text>
</comment>
<reference evidence="15" key="1">
    <citation type="journal article" date="2014" name="Int. J. Syst. Evol. Microbiol.">
        <title>Complete genome sequence of Corynebacterium casei LMG S-19264T (=DSM 44701T), isolated from a smear-ripened cheese.</title>
        <authorList>
            <consortium name="US DOE Joint Genome Institute (JGI-PGF)"/>
            <person name="Walter F."/>
            <person name="Albersmeier A."/>
            <person name="Kalinowski J."/>
            <person name="Ruckert C."/>
        </authorList>
    </citation>
    <scope>NUCLEOTIDE SEQUENCE</scope>
    <source>
        <strain evidence="15">JCM 13306</strain>
    </source>
</reference>
<dbReference type="InterPro" id="IPR035965">
    <property type="entry name" value="PAS-like_dom_sf"/>
</dbReference>
<feature type="domain" description="Histidine kinase" evidence="11">
    <location>
        <begin position="868"/>
        <end position="1087"/>
    </location>
</feature>
<dbReference type="FunFam" id="3.30.565.10:FF:000010">
    <property type="entry name" value="Sensor histidine kinase RcsC"/>
    <property type="match status" value="1"/>
</dbReference>
<dbReference type="CDD" id="cd00130">
    <property type="entry name" value="PAS"/>
    <property type="match status" value="2"/>
</dbReference>
<evidence type="ECO:0000259" key="12">
    <source>
        <dbReference type="PROSITE" id="PS50110"/>
    </source>
</evidence>
<dbReference type="InterPro" id="IPR003661">
    <property type="entry name" value="HisK_dim/P_dom"/>
</dbReference>
<keyword evidence="16" id="KW-1185">Reference proteome</keyword>
<feature type="domain" description="Response regulatory" evidence="12">
    <location>
        <begin position="1119"/>
        <end position="1236"/>
    </location>
</feature>
<dbReference type="InterPro" id="IPR036097">
    <property type="entry name" value="HisK_dim/P_sf"/>
</dbReference>
<dbReference type="Gene3D" id="1.10.287.130">
    <property type="match status" value="1"/>
</dbReference>
<keyword evidence="4 8" id="KW-0597">Phosphoprotein</keyword>
<dbReference type="Gene3D" id="3.40.50.2300">
    <property type="match status" value="1"/>
</dbReference>
<dbReference type="SMART" id="SM00388">
    <property type="entry name" value="HisKA"/>
    <property type="match status" value="1"/>
</dbReference>
<evidence type="ECO:0000313" key="15">
    <source>
        <dbReference type="EMBL" id="GHH46733.1"/>
    </source>
</evidence>
<dbReference type="InterPro" id="IPR005467">
    <property type="entry name" value="His_kinase_dom"/>
</dbReference>
<dbReference type="InterPro" id="IPR000014">
    <property type="entry name" value="PAS"/>
</dbReference>
<dbReference type="InterPro" id="IPR016132">
    <property type="entry name" value="Phyto_chromo_attachment"/>
</dbReference>
<dbReference type="EC" id="2.7.13.3" evidence="3"/>
<evidence type="ECO:0000256" key="3">
    <source>
        <dbReference type="ARBA" id="ARBA00012438"/>
    </source>
</evidence>
<feature type="domain" description="Phytochrome chromophore attachment site" evidence="10">
    <location>
        <begin position="365"/>
        <end position="408"/>
    </location>
</feature>
<dbReference type="Gene3D" id="3.30.450.40">
    <property type="match status" value="2"/>
</dbReference>
<evidence type="ECO:0000259" key="14">
    <source>
        <dbReference type="PROSITE" id="PS50113"/>
    </source>
</evidence>
<dbReference type="SMART" id="SM00065">
    <property type="entry name" value="GAF"/>
    <property type="match status" value="2"/>
</dbReference>
<dbReference type="PANTHER" id="PTHR43047">
    <property type="entry name" value="TWO-COMPONENT HISTIDINE PROTEIN KINASE"/>
    <property type="match status" value="1"/>
</dbReference>
<dbReference type="InterPro" id="IPR011006">
    <property type="entry name" value="CheY-like_superfamily"/>
</dbReference>
<evidence type="ECO:0000256" key="2">
    <source>
        <dbReference type="ARBA" id="ARBA00006402"/>
    </source>
</evidence>
<organism evidence="15 16">
    <name type="scientific">Xanthomonas boreopolis</name>
    <dbReference type="NCBI Taxonomy" id="86183"/>
    <lineage>
        <taxon>Bacteria</taxon>
        <taxon>Pseudomonadati</taxon>
        <taxon>Pseudomonadota</taxon>
        <taxon>Gammaproteobacteria</taxon>
        <taxon>Lysobacterales</taxon>
        <taxon>Lysobacteraceae</taxon>
        <taxon>Xanthomonas</taxon>
    </lineage>
</organism>
<comment type="similarity">
    <text evidence="2">In the N-terminal section; belongs to the phytochrome family.</text>
</comment>
<evidence type="ECO:0000313" key="16">
    <source>
        <dbReference type="Proteomes" id="UP000623958"/>
    </source>
</evidence>
<dbReference type="SMART" id="SM00086">
    <property type="entry name" value="PAC"/>
    <property type="match status" value="3"/>
</dbReference>
<evidence type="ECO:0000256" key="5">
    <source>
        <dbReference type="ARBA" id="ARBA00022679"/>
    </source>
</evidence>
<feature type="region of interest" description="Disordered" evidence="9">
    <location>
        <begin position="1087"/>
        <end position="1108"/>
    </location>
</feature>
<dbReference type="PROSITE" id="PS50110">
    <property type="entry name" value="RESPONSE_REGULATORY"/>
    <property type="match status" value="1"/>
</dbReference>
<keyword evidence="5" id="KW-0808">Transferase</keyword>
<dbReference type="SMART" id="SM00091">
    <property type="entry name" value="PAS"/>
    <property type="match status" value="3"/>
</dbReference>
<dbReference type="CDD" id="cd16922">
    <property type="entry name" value="HATPase_EvgS-ArcB-TorS-like"/>
    <property type="match status" value="1"/>
</dbReference>
<dbReference type="PANTHER" id="PTHR43047:SF72">
    <property type="entry name" value="OSMOSENSING HISTIDINE PROTEIN KINASE SLN1"/>
    <property type="match status" value="1"/>
</dbReference>
<dbReference type="SMART" id="SM00387">
    <property type="entry name" value="HATPase_c"/>
    <property type="match status" value="1"/>
</dbReference>
<dbReference type="InterPro" id="IPR004358">
    <property type="entry name" value="Sig_transdc_His_kin-like_C"/>
</dbReference>
<keyword evidence="6 15" id="KW-0418">Kinase</keyword>
<sequence>MHVNPELRRFPWSVADALEAAGRHAAPAGNDAASGAALCAALTACLASPAPMLLLWGDARLCFYNAACLDLLRADHPGLWGRPLAEASAELQASLETPAGWRTTAIGDTQAVLGHVATPAAAPAPAPVPSMEHLLTSVFEQSPAFLAVLKGPDHVVETANRRFLHVLGDRPVLGLPLREAAPELVEQGFIDLLDSVRESRQPFIGESMVAAIRRPGEAEPYEARVDFVYQPMLDPSGAVEAVLVHGIDVTQQFRSEARDGFLLSLEDELHGLSEPQQIIDTSVRLLAEHLCADRCAYGTIGTDGRTMRVVSDHVQGIPRIQGKFRLDEVAHRLLERLQQNRPWMVNDIQAFSRRSFIAAPYRDSGLRASLVVPLHKHGQLVAVMGVHQCSPRRWTSSEIELVRRVLTRCWESLQRSRAQRRMAASEAHLRRLADTLPQIVFVTSEDGTPQYFNRRWYEYTGVDPATGAVDGWKQAHTPMGLLQSDAAWMLALNGTRAYEVECELRAADGGLRWHLARALPVHNESGVVIQWIGTYTDIHDRRDFEQKLAESETRFRNLCETVPTMIWMSDAEGDCMYWSPQWYDFTGQCPEEAIPQGWWTAVHPDDAARVRHAFEQALQQRLPFSSEYRVRRSDGRYRWCVDTASPHFGVDGEFLGHIGAVTDITERKHVEDETASERSILNLITTGTALPLVLDAIALNVESRSESELRCAIMLADHERGQLRHASAPHMPLDYSLHFDRLPIRPGGIPCGRAAWGGHQVICDDIADDSSWAGYQAVALSMGIAACFITPVIGSNGLVLGTLNMYYSLPHVPSLHEQAMARSASYLAGIVIERNRMDAQLQQSLESEKNARALAEHANRAKDEFLATLSHELRTPLNAILGWSRLMQSDGFSTDNLGKGLMIIERSAQSQAQIIDDLLDMSAILSGKVRLQPEHFDMAGLVRSTVELLRPNALAKRIELQAVGAEDGPVPFFGDPGRMQQVLTNLIGNALKFTAAEGTVTVAVEQGDDALNLSVQDSGIGIAEDFLPHVFDRFRQADAGTTRRVGGLGLGLSISRQLVDLHGGSLSARSPGPGCGSTFIVALPLHHGASGPPEPAPAPAPPRGGALPEGIQGRLDGLHVLLVDDEDDSREVTRQFLLRAGAAVECAPSADEAERRLLESRYDVLVSDIAMPERDGYDLIRNLRGCGRAIASLPAIALTAYVRDEDRDQALLAGFDAHIGKPLDPLGLVELIEILAMRPRPADALASAV</sequence>
<dbReference type="Pfam" id="PF00512">
    <property type="entry name" value="HisKA"/>
    <property type="match status" value="1"/>
</dbReference>
<dbReference type="SUPFAM" id="SSF55781">
    <property type="entry name" value="GAF domain-like"/>
    <property type="match status" value="2"/>
</dbReference>
<dbReference type="Gene3D" id="3.30.565.10">
    <property type="entry name" value="Histidine kinase-like ATPase, C-terminal domain"/>
    <property type="match status" value="1"/>
</dbReference>
<dbReference type="Gene3D" id="3.30.450.20">
    <property type="entry name" value="PAS domain"/>
    <property type="match status" value="3"/>
</dbReference>
<dbReference type="EMBL" id="BNBA01000001">
    <property type="protein sequence ID" value="GHH46733.1"/>
    <property type="molecule type" value="Genomic_DNA"/>
</dbReference>
<dbReference type="CDD" id="cd00082">
    <property type="entry name" value="HisKA"/>
    <property type="match status" value="1"/>
</dbReference>
<dbReference type="SUPFAM" id="SSF55785">
    <property type="entry name" value="PYP-like sensor domain (PAS domain)"/>
    <property type="match status" value="3"/>
</dbReference>
<dbReference type="SUPFAM" id="SSF47384">
    <property type="entry name" value="Homodimeric domain of signal transducing histidine kinase"/>
    <property type="match status" value="1"/>
</dbReference>
<reference evidence="15" key="2">
    <citation type="submission" date="2020-09" db="EMBL/GenBank/DDBJ databases">
        <authorList>
            <person name="Sun Q."/>
            <person name="Ohkuma M."/>
        </authorList>
    </citation>
    <scope>NUCLEOTIDE SEQUENCE</scope>
    <source>
        <strain evidence="15">JCM 13306</strain>
    </source>
</reference>
<dbReference type="PRINTS" id="PR00344">
    <property type="entry name" value="BCTRLSENSOR"/>
</dbReference>
<dbReference type="PROSITE" id="PS50112">
    <property type="entry name" value="PAS"/>
    <property type="match status" value="2"/>
</dbReference>
<feature type="domain" description="PAS" evidence="13">
    <location>
        <begin position="551"/>
        <end position="621"/>
    </location>
</feature>
<dbReference type="Pfam" id="PF08448">
    <property type="entry name" value="PAS_4"/>
    <property type="match status" value="1"/>
</dbReference>
<protein>
    <recommendedName>
        <fullName evidence="3">histidine kinase</fullName>
        <ecNumber evidence="3">2.7.13.3</ecNumber>
    </recommendedName>
</protein>
<name>A0A919F4J6_9XANT</name>
<dbReference type="Pfam" id="PF02518">
    <property type="entry name" value="HATPase_c"/>
    <property type="match status" value="1"/>
</dbReference>
<dbReference type="GO" id="GO:0005886">
    <property type="term" value="C:plasma membrane"/>
    <property type="evidence" value="ECO:0007669"/>
    <property type="project" value="TreeGrafter"/>
</dbReference>
<dbReference type="NCBIfam" id="TIGR00229">
    <property type="entry name" value="sensory_box"/>
    <property type="match status" value="2"/>
</dbReference>
<evidence type="ECO:0000256" key="4">
    <source>
        <dbReference type="ARBA" id="ARBA00022553"/>
    </source>
</evidence>
<dbReference type="InterPro" id="IPR003594">
    <property type="entry name" value="HATPase_dom"/>
</dbReference>
<evidence type="ECO:0000259" key="11">
    <source>
        <dbReference type="PROSITE" id="PS50109"/>
    </source>
</evidence>
<dbReference type="SUPFAM" id="SSF52172">
    <property type="entry name" value="CheY-like"/>
    <property type="match status" value="1"/>
</dbReference>
<dbReference type="InterPro" id="IPR013656">
    <property type="entry name" value="PAS_4"/>
</dbReference>
<evidence type="ECO:0000256" key="6">
    <source>
        <dbReference type="ARBA" id="ARBA00022777"/>
    </source>
</evidence>
<feature type="domain" description="PAS" evidence="13">
    <location>
        <begin position="425"/>
        <end position="464"/>
    </location>
</feature>
<dbReference type="Proteomes" id="UP000623958">
    <property type="component" value="Unassembled WGS sequence"/>
</dbReference>
<dbReference type="RefSeq" id="WP_434028363.1">
    <property type="nucleotide sequence ID" value="NZ_BNBA01000001.1"/>
</dbReference>
<feature type="domain" description="PAC" evidence="14">
    <location>
        <begin position="624"/>
        <end position="676"/>
    </location>
</feature>
<proteinExistence type="inferred from homology"/>
<dbReference type="InterPro" id="IPR036890">
    <property type="entry name" value="HATPase_C_sf"/>
</dbReference>
<dbReference type="Pfam" id="PF13185">
    <property type="entry name" value="GAF_2"/>
    <property type="match status" value="1"/>
</dbReference>